<dbReference type="AlphaFoldDB" id="A0A395M2E8"/>
<feature type="transmembrane region" description="Helical" evidence="2">
    <location>
        <begin position="275"/>
        <end position="299"/>
    </location>
</feature>
<proteinExistence type="predicted"/>
<comment type="caution">
    <text evidence="4">The sequence shown here is derived from an EMBL/GenBank/DDBJ whole genome shotgun (WGS) entry which is preliminary data.</text>
</comment>
<gene>
    <name evidence="4" type="ORF">D0433_03465</name>
</gene>
<feature type="region of interest" description="Disordered" evidence="1">
    <location>
        <begin position="1"/>
        <end position="25"/>
    </location>
</feature>
<feature type="transmembrane region" description="Helical" evidence="2">
    <location>
        <begin position="311"/>
        <end position="336"/>
    </location>
</feature>
<evidence type="ECO:0000259" key="3">
    <source>
        <dbReference type="Pfam" id="PF07786"/>
    </source>
</evidence>
<feature type="domain" description="Heparan-alpha-glucosaminide N-acetyltransferase catalytic" evidence="3">
    <location>
        <begin position="29"/>
        <end position="174"/>
    </location>
</feature>
<sequence length="393" mass="43944">MSTAKETTQPSAAEPARAETSTTQPTAGRLISLDVFRGLTMVMMTIVNNPGSWNHVYPPLRHAEWNGWTVTDLVFPFFIFIVGVAIPYSLSKYCNAQVKKAAYLRIFKRAAVLFVLGLILSGFPYFDLSSLRIMGVLQRLAICYLAGALIYLHLRPQHQVGIAVVCVIGYWLLMLIPPPDRETLLQTKDDNLGAWLDRTIFGTAHLWKAAKTWDPEGLLSTLPALFNTLTGTLTGSYLRSQAQPIEKAAGMFFAGSILLGIGGALDWAFPINKNIWSPSYAVFTSGYAMVVLAMCYYAIDVRGWSRWSKPLVVFGVNALLLFFASGILARVMGTLIKFSVDTEVLSLQQWIYRYLLASWAGEMLGSLLYPLLLVMAWYVVLRALYERNWVWKV</sequence>
<dbReference type="PANTHER" id="PTHR31061">
    <property type="entry name" value="LD22376P"/>
    <property type="match status" value="1"/>
</dbReference>
<feature type="transmembrane region" description="Helical" evidence="2">
    <location>
        <begin position="110"/>
        <end position="126"/>
    </location>
</feature>
<keyword evidence="2" id="KW-1133">Transmembrane helix</keyword>
<accession>A0A395M2E8</accession>
<evidence type="ECO:0000256" key="2">
    <source>
        <dbReference type="SAM" id="Phobius"/>
    </source>
</evidence>
<keyword evidence="2" id="KW-0472">Membrane</keyword>
<dbReference type="Proteomes" id="UP000266389">
    <property type="component" value="Unassembled WGS sequence"/>
</dbReference>
<name>A0A395M2E8_9BACT</name>
<feature type="transmembrane region" description="Helical" evidence="2">
    <location>
        <begin position="73"/>
        <end position="90"/>
    </location>
</feature>
<feature type="transmembrane region" description="Helical" evidence="2">
    <location>
        <begin position="159"/>
        <end position="176"/>
    </location>
</feature>
<dbReference type="InterPro" id="IPR012429">
    <property type="entry name" value="HGSNAT_cat"/>
</dbReference>
<evidence type="ECO:0000256" key="1">
    <source>
        <dbReference type="SAM" id="MobiDB-lite"/>
    </source>
</evidence>
<feature type="transmembrane region" description="Helical" evidence="2">
    <location>
        <begin position="132"/>
        <end position="152"/>
    </location>
</feature>
<reference evidence="4 5" key="1">
    <citation type="journal article" date="2011" name="ISME J.">
        <title>Community ecology of hot spring cyanobacterial mats: predominant populations and their functional potential.</title>
        <authorList>
            <person name="Klatt C.G."/>
            <person name="Wood J.M."/>
            <person name="Rusch D.B."/>
            <person name="Bateson M.M."/>
            <person name="Hamamura N."/>
            <person name="Heidelberg J.F."/>
            <person name="Grossman A.R."/>
            <person name="Bhaya D."/>
            <person name="Cohan F.M."/>
            <person name="Kuhl M."/>
            <person name="Bryant D.A."/>
            <person name="Ward D.M."/>
        </authorList>
    </citation>
    <scope>NUCLEOTIDE SEQUENCE [LARGE SCALE GENOMIC DNA]</scope>
    <source>
        <strain evidence="4">OS</strain>
    </source>
</reference>
<dbReference type="Pfam" id="PF07786">
    <property type="entry name" value="HGSNAT_cat"/>
    <property type="match status" value="1"/>
</dbReference>
<evidence type="ECO:0000313" key="4">
    <source>
        <dbReference type="EMBL" id="RFM24973.1"/>
    </source>
</evidence>
<keyword evidence="2" id="KW-0812">Transmembrane</keyword>
<feature type="transmembrane region" description="Helical" evidence="2">
    <location>
        <begin position="356"/>
        <end position="380"/>
    </location>
</feature>
<feature type="compositionally biased region" description="Polar residues" evidence="1">
    <location>
        <begin position="1"/>
        <end position="11"/>
    </location>
</feature>
<organism evidence="4 5">
    <name type="scientific">Candidatus Thermochlorobacter aerophilus</name>
    <dbReference type="NCBI Taxonomy" id="1868324"/>
    <lineage>
        <taxon>Bacteria</taxon>
        <taxon>Pseudomonadati</taxon>
        <taxon>Chlorobiota</taxon>
        <taxon>Chlorobiia</taxon>
        <taxon>Chlorobiales</taxon>
        <taxon>Candidatus Thermochlorobacteriaceae</taxon>
        <taxon>Candidatus Thermochlorobacter</taxon>
    </lineage>
</organism>
<feature type="transmembrane region" description="Helical" evidence="2">
    <location>
        <begin position="217"/>
        <end position="238"/>
    </location>
</feature>
<feature type="transmembrane region" description="Helical" evidence="2">
    <location>
        <begin position="250"/>
        <end position="269"/>
    </location>
</feature>
<protein>
    <submittedName>
        <fullName evidence="4">DUF1624 domain-containing protein</fullName>
    </submittedName>
</protein>
<dbReference type="PANTHER" id="PTHR31061:SF24">
    <property type="entry name" value="LD22376P"/>
    <property type="match status" value="1"/>
</dbReference>
<dbReference type="EMBL" id="PHFL01000014">
    <property type="protein sequence ID" value="RFM24973.1"/>
    <property type="molecule type" value="Genomic_DNA"/>
</dbReference>
<evidence type="ECO:0000313" key="5">
    <source>
        <dbReference type="Proteomes" id="UP000266389"/>
    </source>
</evidence>